<feature type="compositionally biased region" description="Polar residues" evidence="7">
    <location>
        <begin position="1166"/>
        <end position="1178"/>
    </location>
</feature>
<sequence length="1421" mass="157779">METGKIDICKRLDSSTGSMEGRKRLRVPEVNPHVICVLCGGYYIDATTIIECLHTFCKTCIVGYLEASKHCPVCDNLVHKTKPQLRLRPDHTLQDIVYKLIPGLFQDEMRKRREFYKEEIENGRVGEHGIPEERERIIYSADEQISLVLELSSDGTPPLAVSGKSRHHKLEASDRRYLLCPGKFTVGLLKKFVRMKFSLCDRYQIDFFHTDETLRDHFTLVDIAYIYSWRRKGPLRLFYSVFTNPAKRFKADDEIPAVLETDDVINDITNTSDLKTETSGYITDDDKLHSDLDKSASLESDESKVDSVLEGDGLDIDNEELEKDKDTETSVAKAGKPDQCESETEHDRKKVSDKRDQEKASIGDPILVSKPESSNFKNERTCSVNVNNTSQQKNSSHLCHDDKQKDVVKHGSNRLSVDKCDTVLASTGVGQSSDSNSDCARKDSKVKKANEKHSSETEIDCGTNKHTVHKFTENDQETHNKVETSTNTVPCSNECARNNQFDRRVLVHKEKRSKSCFTDDDISEPVVSSTQNTQGCQTESHENNDSEHEKLDIPDSNKEYCKGGLSPGQRLTADVSCETDNFIVDRQQQKDNVKHEKEKHIKVSVSTYTESESADKKLKFVDSATDVYDFPKSDIENEDLVTLSAHRLSNLSYDSSKRTQLSVDCSVSLDDIQSSSSKRKYNDLDEANADSKPKISDVKIPKRSISYSGQLTPKTAYLAQPLSPTKITLKFAPRPKSPTKIPCPKSPSRSETTGFQSKYQSFVMDLPEKTYRFEDDEKPIEKNSCSKSFKYSSKCASLSDSSDNSYSQSSSSKRSFKTNRPRGRPPKSKLNDEHEEILAKDKKIKSRSHSPKQQHSTIDGVSQLFKTKSVSSSGDLPKCSNTYSWIHRLSDTKSAASSPDSKVVIKSKLPNTKESPPPDLRIPKQLLCFTNGQYTLTTVSNTLSTKQSSPMSPPPRTVFTSDWKGKSKEINKNASAIDSKCGKETKTDKVNIIRRENKTQLNNNGKVLMKVKDIKKEKADDPRAKCKRLNTGYENNQQKIASAKVKPKVDMKVKKDAYDNKTLNQSKSASQNNLTGSMTSLLQTPTCSQSSPIPSCISTTRSHPAQTICVPSSKAAATISKGTKLTAASSKPIDSPHPLPASSSSLETEPSASSSASISRSESKSNTTTAPMESTASTLPEYRHQSPFFTSLSGAKLSSQQHRTPTHLNVPNLANHFSGAHSLYSSSRFHERLAIPNYRFSMNPKTASSMASKLEEARALEAIGSHYNFMAHFADPYYGFMNSHLVSLLPPPPHLASSVYQSSTNSLTFSEHSAKGSSSSPAQNSNRASPKSFPTNGKVKEKSLDKVITAITEMRTKKETQEQLTGMDLSTKGSKKDNNADTNGDDGEKAALPTVCTDIKDSESSTDAKITHVGNGENCKD</sequence>
<dbReference type="GO" id="GO:0035102">
    <property type="term" value="C:PRC1 complex"/>
    <property type="evidence" value="ECO:0007669"/>
    <property type="project" value="TreeGrafter"/>
</dbReference>
<feature type="compositionally biased region" description="Basic and acidic residues" evidence="7">
    <location>
        <begin position="335"/>
        <end position="361"/>
    </location>
</feature>
<feature type="region of interest" description="Disordered" evidence="7">
    <location>
        <begin position="294"/>
        <end position="380"/>
    </location>
</feature>
<organism evidence="9 10">
    <name type="scientific">Dreissena polymorpha</name>
    <name type="common">Zebra mussel</name>
    <name type="synonym">Mytilus polymorpha</name>
    <dbReference type="NCBI Taxonomy" id="45954"/>
    <lineage>
        <taxon>Eukaryota</taxon>
        <taxon>Metazoa</taxon>
        <taxon>Spiralia</taxon>
        <taxon>Lophotrochozoa</taxon>
        <taxon>Mollusca</taxon>
        <taxon>Bivalvia</taxon>
        <taxon>Autobranchia</taxon>
        <taxon>Heteroconchia</taxon>
        <taxon>Euheterodonta</taxon>
        <taxon>Imparidentia</taxon>
        <taxon>Neoheterodontei</taxon>
        <taxon>Myida</taxon>
        <taxon>Dreissenoidea</taxon>
        <taxon>Dreissenidae</taxon>
        <taxon>Dreissena</taxon>
    </lineage>
</organism>
<evidence type="ECO:0000259" key="8">
    <source>
        <dbReference type="PROSITE" id="PS50089"/>
    </source>
</evidence>
<keyword evidence="10" id="KW-1185">Reference proteome</keyword>
<feature type="compositionally biased region" description="Polar residues" evidence="7">
    <location>
        <begin position="526"/>
        <end position="538"/>
    </location>
</feature>
<feature type="region of interest" description="Disordered" evidence="7">
    <location>
        <begin position="729"/>
        <end position="758"/>
    </location>
</feature>
<feature type="compositionally biased region" description="Basic residues" evidence="7">
    <location>
        <begin position="842"/>
        <end position="852"/>
    </location>
</feature>
<feature type="region of interest" description="Disordered" evidence="7">
    <location>
        <begin position="1309"/>
        <end position="1340"/>
    </location>
</feature>
<feature type="region of interest" description="Disordered" evidence="7">
    <location>
        <begin position="1121"/>
        <end position="1180"/>
    </location>
</feature>
<evidence type="ECO:0000256" key="4">
    <source>
        <dbReference type="ARBA" id="ARBA00022833"/>
    </source>
</evidence>
<dbReference type="Pfam" id="PF16207">
    <property type="entry name" value="RAWUL"/>
    <property type="match status" value="1"/>
</dbReference>
<dbReference type="CDD" id="cd17082">
    <property type="entry name" value="RAWUL_PCGF2_like"/>
    <property type="match status" value="1"/>
</dbReference>
<feature type="region of interest" description="Disordered" evidence="7">
    <location>
        <begin position="796"/>
        <end position="862"/>
    </location>
</feature>
<keyword evidence="4" id="KW-0862">Zinc</keyword>
<feature type="region of interest" description="Disordered" evidence="7">
    <location>
        <begin position="426"/>
        <end position="461"/>
    </location>
</feature>
<feature type="compositionally biased region" description="Basic and acidic residues" evidence="7">
    <location>
        <begin position="829"/>
        <end position="841"/>
    </location>
</feature>
<feature type="region of interest" description="Disordered" evidence="7">
    <location>
        <begin position="386"/>
        <end position="405"/>
    </location>
</feature>
<feature type="domain" description="RING-type" evidence="8">
    <location>
        <begin position="36"/>
        <end position="75"/>
    </location>
</feature>
<feature type="compositionally biased region" description="Low complexity" evidence="7">
    <location>
        <begin position="796"/>
        <end position="813"/>
    </location>
</feature>
<dbReference type="Pfam" id="PF13923">
    <property type="entry name" value="zf-C3HC4_2"/>
    <property type="match status" value="1"/>
</dbReference>
<feature type="compositionally biased region" description="Basic and acidic residues" evidence="7">
    <location>
        <begin position="439"/>
        <end position="456"/>
    </location>
</feature>
<dbReference type="Proteomes" id="UP000828390">
    <property type="component" value="Unassembled WGS sequence"/>
</dbReference>
<dbReference type="GO" id="GO:0000122">
    <property type="term" value="P:negative regulation of transcription by RNA polymerase II"/>
    <property type="evidence" value="ECO:0007669"/>
    <property type="project" value="TreeGrafter"/>
</dbReference>
<evidence type="ECO:0000256" key="5">
    <source>
        <dbReference type="ARBA" id="ARBA00023242"/>
    </source>
</evidence>
<feature type="region of interest" description="Disordered" evidence="7">
    <location>
        <begin position="1352"/>
        <end position="1421"/>
    </location>
</feature>
<dbReference type="EMBL" id="JAIWYP010000016">
    <property type="protein sequence ID" value="KAH3698649.1"/>
    <property type="molecule type" value="Genomic_DNA"/>
</dbReference>
<keyword evidence="2" id="KW-0479">Metal-binding</keyword>
<feature type="compositionally biased region" description="Acidic residues" evidence="7">
    <location>
        <begin position="312"/>
        <end position="321"/>
    </location>
</feature>
<evidence type="ECO:0000256" key="3">
    <source>
        <dbReference type="ARBA" id="ARBA00022771"/>
    </source>
</evidence>
<dbReference type="PANTHER" id="PTHR10825:SF29">
    <property type="entry name" value="POLYCOMB GROUP RING FINGER PROTEIN 1"/>
    <property type="match status" value="1"/>
</dbReference>
<feature type="compositionally biased region" description="Polar residues" evidence="7">
    <location>
        <begin position="747"/>
        <end position="758"/>
    </location>
</feature>
<dbReference type="Gene3D" id="3.10.20.90">
    <property type="entry name" value="Phosphatidylinositol 3-kinase Catalytic Subunit, Chain A, domain 1"/>
    <property type="match status" value="1"/>
</dbReference>
<keyword evidence="5" id="KW-0539">Nucleus</keyword>
<dbReference type="OrthoDB" id="1305878at2759"/>
<evidence type="ECO:0000256" key="2">
    <source>
        <dbReference type="ARBA" id="ARBA00022723"/>
    </source>
</evidence>
<feature type="compositionally biased region" description="Polar residues" evidence="7">
    <location>
        <begin position="426"/>
        <end position="438"/>
    </location>
</feature>
<dbReference type="InterPro" id="IPR001841">
    <property type="entry name" value="Znf_RING"/>
</dbReference>
<feature type="compositionally biased region" description="Basic residues" evidence="7">
    <location>
        <begin position="814"/>
        <end position="827"/>
    </location>
</feature>
<reference evidence="9" key="1">
    <citation type="journal article" date="2019" name="bioRxiv">
        <title>The Genome of the Zebra Mussel, Dreissena polymorpha: A Resource for Invasive Species Research.</title>
        <authorList>
            <person name="McCartney M.A."/>
            <person name="Auch B."/>
            <person name="Kono T."/>
            <person name="Mallez S."/>
            <person name="Zhang Y."/>
            <person name="Obille A."/>
            <person name="Becker A."/>
            <person name="Abrahante J.E."/>
            <person name="Garbe J."/>
            <person name="Badalamenti J.P."/>
            <person name="Herman A."/>
            <person name="Mangelson H."/>
            <person name="Liachko I."/>
            <person name="Sullivan S."/>
            <person name="Sone E.D."/>
            <person name="Koren S."/>
            <person name="Silverstein K.A.T."/>
            <person name="Beckman K.B."/>
            <person name="Gohl D.M."/>
        </authorList>
    </citation>
    <scope>NUCLEOTIDE SEQUENCE</scope>
    <source>
        <strain evidence="9">Duluth1</strain>
        <tissue evidence="9">Whole animal</tissue>
    </source>
</reference>
<name>A0A9D4BKY1_DREPO</name>
<comment type="caution">
    <text evidence="9">The sequence shown here is derived from an EMBL/GenBank/DDBJ whole genome shotgun (WGS) entry which is preliminary data.</text>
</comment>
<feature type="compositionally biased region" description="Basic and acidic residues" evidence="7">
    <location>
        <begin position="294"/>
        <end position="307"/>
    </location>
</feature>
<comment type="subcellular location">
    <subcellularLocation>
        <location evidence="1">Nucleus</location>
    </subcellularLocation>
</comment>
<feature type="compositionally biased region" description="Polar residues" evidence="7">
    <location>
        <begin position="371"/>
        <end position="380"/>
    </location>
</feature>
<evidence type="ECO:0000256" key="6">
    <source>
        <dbReference type="PROSITE-ProRule" id="PRU00175"/>
    </source>
</evidence>
<dbReference type="SUPFAM" id="SSF57850">
    <property type="entry name" value="RING/U-box"/>
    <property type="match status" value="1"/>
</dbReference>
<dbReference type="InterPro" id="IPR013083">
    <property type="entry name" value="Znf_RING/FYVE/PHD"/>
</dbReference>
<dbReference type="InterPro" id="IPR032443">
    <property type="entry name" value="RAWUL"/>
</dbReference>
<dbReference type="PROSITE" id="PS00518">
    <property type="entry name" value="ZF_RING_1"/>
    <property type="match status" value="1"/>
</dbReference>
<accession>A0A9D4BKY1</accession>
<dbReference type="FunFam" id="3.30.40.10:FF:000122">
    <property type="entry name" value="polycomb group RING finger protein 1"/>
    <property type="match status" value="1"/>
</dbReference>
<dbReference type="SMART" id="SM00184">
    <property type="entry name" value="RING"/>
    <property type="match status" value="1"/>
</dbReference>
<feature type="region of interest" description="Disordered" evidence="7">
    <location>
        <begin position="517"/>
        <end position="565"/>
    </location>
</feature>
<keyword evidence="3 6" id="KW-0863">Zinc-finger</keyword>
<gene>
    <name evidence="9" type="ORF">DPMN_086194</name>
</gene>
<feature type="compositionally biased region" description="Basic and acidic residues" evidence="7">
    <location>
        <begin position="539"/>
        <end position="561"/>
    </location>
</feature>
<dbReference type="GO" id="GO:0008270">
    <property type="term" value="F:zinc ion binding"/>
    <property type="evidence" value="ECO:0007669"/>
    <property type="project" value="UniProtKB-KW"/>
</dbReference>
<feature type="compositionally biased region" description="Polar residues" evidence="7">
    <location>
        <begin position="386"/>
        <end position="397"/>
    </location>
</feature>
<dbReference type="PANTHER" id="PTHR10825">
    <property type="entry name" value="RING FINGER DOMAIN-CONTAINING, POLYCOMB GROUP COMPONENT"/>
    <property type="match status" value="1"/>
</dbReference>
<evidence type="ECO:0000313" key="9">
    <source>
        <dbReference type="EMBL" id="KAH3698649.1"/>
    </source>
</evidence>
<proteinExistence type="predicted"/>
<protein>
    <recommendedName>
        <fullName evidence="8">RING-type domain-containing protein</fullName>
    </recommendedName>
</protein>
<reference evidence="9" key="2">
    <citation type="submission" date="2020-11" db="EMBL/GenBank/DDBJ databases">
        <authorList>
            <person name="McCartney M.A."/>
            <person name="Auch B."/>
            <person name="Kono T."/>
            <person name="Mallez S."/>
            <person name="Becker A."/>
            <person name="Gohl D.M."/>
            <person name="Silverstein K.A.T."/>
            <person name="Koren S."/>
            <person name="Bechman K.B."/>
            <person name="Herman A."/>
            <person name="Abrahante J.E."/>
            <person name="Garbe J."/>
        </authorList>
    </citation>
    <scope>NUCLEOTIDE SEQUENCE</scope>
    <source>
        <strain evidence="9">Duluth1</strain>
        <tissue evidence="9">Whole animal</tissue>
    </source>
</reference>
<evidence type="ECO:0000256" key="7">
    <source>
        <dbReference type="SAM" id="MobiDB-lite"/>
    </source>
</evidence>
<dbReference type="GO" id="GO:1990841">
    <property type="term" value="F:promoter-specific chromatin binding"/>
    <property type="evidence" value="ECO:0007669"/>
    <property type="project" value="TreeGrafter"/>
</dbReference>
<evidence type="ECO:0000256" key="1">
    <source>
        <dbReference type="ARBA" id="ARBA00004123"/>
    </source>
</evidence>
<evidence type="ECO:0000313" key="10">
    <source>
        <dbReference type="Proteomes" id="UP000828390"/>
    </source>
</evidence>
<feature type="compositionally biased region" description="Polar residues" evidence="7">
    <location>
        <begin position="853"/>
        <end position="862"/>
    </location>
</feature>
<dbReference type="PROSITE" id="PS50089">
    <property type="entry name" value="ZF_RING_2"/>
    <property type="match status" value="1"/>
</dbReference>
<feature type="compositionally biased region" description="Low complexity" evidence="7">
    <location>
        <begin position="1140"/>
        <end position="1160"/>
    </location>
</feature>
<dbReference type="InterPro" id="IPR017907">
    <property type="entry name" value="Znf_RING_CS"/>
</dbReference>
<feature type="region of interest" description="Disordered" evidence="7">
    <location>
        <begin position="891"/>
        <end position="922"/>
    </location>
</feature>
<dbReference type="Gene3D" id="3.30.40.10">
    <property type="entry name" value="Zinc/RING finger domain, C3HC4 (zinc finger)"/>
    <property type="match status" value="1"/>
</dbReference>
<feature type="compositionally biased region" description="Polar residues" evidence="7">
    <location>
        <begin position="1309"/>
        <end position="1335"/>
    </location>
</feature>